<dbReference type="InterPro" id="IPR050472">
    <property type="entry name" value="Anth_synth/Amidotransfase"/>
</dbReference>
<evidence type="ECO:0000313" key="11">
    <source>
        <dbReference type="Proteomes" id="UP000034739"/>
    </source>
</evidence>
<dbReference type="InterPro" id="IPR006274">
    <property type="entry name" value="CarbamoylP_synth_ssu"/>
</dbReference>
<comment type="subunit">
    <text evidence="8">Composed of two chains; the small (or glutamine) chain promotes the hydrolysis of glutamine to ammonia, which is used by the large (or ammonia) chain to synthesize carbamoyl phosphate. Tetramer of heterodimers (alpha,beta)4.</text>
</comment>
<comment type="caution">
    <text evidence="10">The sequence shown here is derived from an EMBL/GenBank/DDBJ whole genome shotgun (WGS) entry which is preliminary data.</text>
</comment>
<feature type="binding site" evidence="8">
    <location>
        <position position="256"/>
    </location>
    <ligand>
        <name>L-glutamine</name>
        <dbReference type="ChEBI" id="CHEBI:58359"/>
    </ligand>
</feature>
<dbReference type="Pfam" id="PF00988">
    <property type="entry name" value="CPSase_sm_chain"/>
    <property type="match status" value="1"/>
</dbReference>
<feature type="domain" description="Carbamoyl-phosphate synthase small subunit N-terminal" evidence="9">
    <location>
        <begin position="2"/>
        <end position="141"/>
    </location>
</feature>
<keyword evidence="8" id="KW-0028">Amino-acid biosynthesis</keyword>
<dbReference type="GO" id="GO:0004088">
    <property type="term" value="F:carbamoyl-phosphate synthase (glutamine-hydrolyzing) activity"/>
    <property type="evidence" value="ECO:0007669"/>
    <property type="project" value="UniProtKB-UniRule"/>
</dbReference>
<dbReference type="EC" id="6.3.5.5" evidence="8"/>
<dbReference type="GO" id="GO:0006541">
    <property type="term" value="P:glutamine metabolic process"/>
    <property type="evidence" value="ECO:0007669"/>
    <property type="project" value="InterPro"/>
</dbReference>
<keyword evidence="8" id="KW-0665">Pyrimidine biosynthesis</keyword>
<dbReference type="GO" id="GO:0006526">
    <property type="term" value="P:L-arginine biosynthetic process"/>
    <property type="evidence" value="ECO:0007669"/>
    <property type="project" value="UniProtKB-UniRule"/>
</dbReference>
<dbReference type="PRINTS" id="PR00097">
    <property type="entry name" value="ANTSNTHASEII"/>
</dbReference>
<dbReference type="CDD" id="cd01744">
    <property type="entry name" value="GATase1_CPSase"/>
    <property type="match status" value="1"/>
</dbReference>
<dbReference type="GO" id="GO:0004359">
    <property type="term" value="F:glutaminase activity"/>
    <property type="evidence" value="ECO:0007669"/>
    <property type="project" value="RHEA"/>
</dbReference>
<dbReference type="InterPro" id="IPR036480">
    <property type="entry name" value="CarbP_synth_ssu_N_sf"/>
</dbReference>
<feature type="active site" evidence="8">
    <location>
        <position position="336"/>
    </location>
</feature>
<dbReference type="UniPathway" id="UPA00070">
    <property type="reaction ID" value="UER00115"/>
</dbReference>
<evidence type="ECO:0000256" key="7">
    <source>
        <dbReference type="ARBA" id="ARBA00048816"/>
    </source>
</evidence>
<feature type="active site" evidence="8">
    <location>
        <position position="338"/>
    </location>
</feature>
<accession>A0A0G1U045</accession>
<dbReference type="PANTHER" id="PTHR43418">
    <property type="entry name" value="MULTIFUNCTIONAL TRYPTOPHAN BIOSYNTHESIS PROTEIN-RELATED"/>
    <property type="match status" value="1"/>
</dbReference>
<dbReference type="Pfam" id="PF00117">
    <property type="entry name" value="GATase"/>
    <property type="match status" value="1"/>
</dbReference>
<dbReference type="PANTHER" id="PTHR43418:SF7">
    <property type="entry name" value="CARBAMOYL-PHOSPHATE SYNTHASE SMALL CHAIN"/>
    <property type="match status" value="1"/>
</dbReference>
<feature type="binding site" evidence="8">
    <location>
        <position position="294"/>
    </location>
    <ligand>
        <name>L-glutamine</name>
        <dbReference type="ChEBI" id="CHEBI:58359"/>
    </ligand>
</feature>
<evidence type="ECO:0000256" key="6">
    <source>
        <dbReference type="ARBA" id="ARBA00022962"/>
    </source>
</evidence>
<evidence type="ECO:0000256" key="3">
    <source>
        <dbReference type="ARBA" id="ARBA00022598"/>
    </source>
</evidence>
<evidence type="ECO:0000256" key="4">
    <source>
        <dbReference type="ARBA" id="ARBA00022741"/>
    </source>
</evidence>
<keyword evidence="5 8" id="KW-0067">ATP-binding</keyword>
<dbReference type="AlphaFoldDB" id="A0A0G1U045"/>
<evidence type="ECO:0000256" key="8">
    <source>
        <dbReference type="HAMAP-Rule" id="MF_01209"/>
    </source>
</evidence>
<dbReference type="HAMAP" id="MF_01209">
    <property type="entry name" value="CPSase_S_chain"/>
    <property type="match status" value="1"/>
</dbReference>
<sequence>MPKTYLCLEDGEIIEGEAFGYVGASCGEVVFSTAMTGYCQSLTDPSFAGQLLVFTYPLIGNYGVPAPEKIAPHLMANFESERIWVAGAVVSSDVETPSHYQMAQSLSEWLRDHRVAGIAHVDTRALTQKIREKGCLRGVITPAKRFEWNSEPVANLVQKVSLPNVTEYAPKKPNGKRVLLLDCGVKHGILRELLARGFGVRRIPWDMDPMPYLKEIDGVVCSNGPGDPKDCKITIQHIRKILDVDIPFLGVCLGHQLLALAVGADTYKLPYGHRGVNQPCQDVATGRAYITSQNHGYAVDRKTIPKEYEEWFINLNDNTNEGLRHKKKMIASTQFHPEGNPGPFDTNWIFSLLEQ</sequence>
<dbReference type="UniPathway" id="UPA00068">
    <property type="reaction ID" value="UER00171"/>
</dbReference>
<comment type="catalytic activity">
    <reaction evidence="8">
        <text>L-glutamine + H2O = L-glutamate + NH4(+)</text>
        <dbReference type="Rhea" id="RHEA:15889"/>
        <dbReference type="ChEBI" id="CHEBI:15377"/>
        <dbReference type="ChEBI" id="CHEBI:28938"/>
        <dbReference type="ChEBI" id="CHEBI:29985"/>
        <dbReference type="ChEBI" id="CHEBI:58359"/>
    </reaction>
</comment>
<dbReference type="InterPro" id="IPR029062">
    <property type="entry name" value="Class_I_gatase-like"/>
</dbReference>
<gene>
    <name evidence="8" type="primary">carA</name>
    <name evidence="10" type="ORF">UY16_C0027G0011</name>
</gene>
<dbReference type="SUPFAM" id="SSF52317">
    <property type="entry name" value="Class I glutamine amidotransferase-like"/>
    <property type="match status" value="1"/>
</dbReference>
<dbReference type="PATRIC" id="fig|1618445.3.peg.793"/>
<dbReference type="Proteomes" id="UP000034739">
    <property type="component" value="Unassembled WGS sequence"/>
</dbReference>
<name>A0A0G1U045_9BACT</name>
<dbReference type="PROSITE" id="PS51273">
    <property type="entry name" value="GATASE_TYPE_1"/>
    <property type="match status" value="1"/>
</dbReference>
<evidence type="ECO:0000313" key="10">
    <source>
        <dbReference type="EMBL" id="KKU87451.1"/>
    </source>
</evidence>
<reference evidence="10 11" key="1">
    <citation type="journal article" date="2015" name="Nature">
        <title>rRNA introns, odd ribosomes, and small enigmatic genomes across a large radiation of phyla.</title>
        <authorList>
            <person name="Brown C.T."/>
            <person name="Hug L.A."/>
            <person name="Thomas B.C."/>
            <person name="Sharon I."/>
            <person name="Castelle C.J."/>
            <person name="Singh A."/>
            <person name="Wilkins M.J."/>
            <person name="Williams K.H."/>
            <person name="Banfield J.F."/>
        </authorList>
    </citation>
    <scope>NUCLEOTIDE SEQUENCE [LARGE SCALE GENOMIC DNA]</scope>
</reference>
<keyword evidence="3 8" id="KW-0436">Ligase</keyword>
<feature type="binding site" evidence="8">
    <location>
        <position position="297"/>
    </location>
    <ligand>
        <name>L-glutamine</name>
        <dbReference type="ChEBI" id="CHEBI:58359"/>
    </ligand>
</feature>
<dbReference type="GO" id="GO:0006207">
    <property type="term" value="P:'de novo' pyrimidine nucleobase biosynthetic process"/>
    <property type="evidence" value="ECO:0007669"/>
    <property type="project" value="InterPro"/>
</dbReference>
<comment type="pathway">
    <text evidence="8">Pyrimidine metabolism; UMP biosynthesis via de novo pathway; (S)-dihydroorotate from bicarbonate: step 1/3.</text>
</comment>
<feature type="binding site" evidence="8">
    <location>
        <position position="224"/>
    </location>
    <ligand>
        <name>L-glutamine</name>
        <dbReference type="ChEBI" id="CHEBI:58359"/>
    </ligand>
</feature>
<dbReference type="GO" id="GO:0044205">
    <property type="term" value="P:'de novo' UMP biosynthetic process"/>
    <property type="evidence" value="ECO:0007669"/>
    <property type="project" value="UniProtKB-UniRule"/>
</dbReference>
<dbReference type="SMART" id="SM01097">
    <property type="entry name" value="CPSase_sm_chain"/>
    <property type="match status" value="1"/>
</dbReference>
<evidence type="ECO:0000256" key="2">
    <source>
        <dbReference type="ARBA" id="ARBA00007800"/>
    </source>
</evidence>
<dbReference type="NCBIfam" id="NF009475">
    <property type="entry name" value="PRK12838.1"/>
    <property type="match status" value="1"/>
</dbReference>
<dbReference type="Gene3D" id="3.40.50.880">
    <property type="match status" value="1"/>
</dbReference>
<proteinExistence type="inferred from homology"/>
<feature type="binding site" evidence="8">
    <location>
        <position position="46"/>
    </location>
    <ligand>
        <name>L-glutamine</name>
        <dbReference type="ChEBI" id="CHEBI:58359"/>
    </ligand>
</feature>
<dbReference type="InterPro" id="IPR035686">
    <property type="entry name" value="CPSase_GATase1"/>
</dbReference>
<comment type="catalytic activity">
    <reaction evidence="7 8">
        <text>hydrogencarbonate + L-glutamine + 2 ATP + H2O = carbamoyl phosphate + L-glutamate + 2 ADP + phosphate + 2 H(+)</text>
        <dbReference type="Rhea" id="RHEA:18633"/>
        <dbReference type="ChEBI" id="CHEBI:15377"/>
        <dbReference type="ChEBI" id="CHEBI:15378"/>
        <dbReference type="ChEBI" id="CHEBI:17544"/>
        <dbReference type="ChEBI" id="CHEBI:29985"/>
        <dbReference type="ChEBI" id="CHEBI:30616"/>
        <dbReference type="ChEBI" id="CHEBI:43474"/>
        <dbReference type="ChEBI" id="CHEBI:58228"/>
        <dbReference type="ChEBI" id="CHEBI:58359"/>
        <dbReference type="ChEBI" id="CHEBI:456216"/>
        <dbReference type="EC" id="6.3.5.5"/>
    </reaction>
</comment>
<dbReference type="PRINTS" id="PR00096">
    <property type="entry name" value="GATASE"/>
</dbReference>
<keyword evidence="8" id="KW-0055">Arginine biosynthesis</keyword>
<dbReference type="InterPro" id="IPR017926">
    <property type="entry name" value="GATASE"/>
</dbReference>
<evidence type="ECO:0000259" key="9">
    <source>
        <dbReference type="SMART" id="SM01097"/>
    </source>
</evidence>
<feature type="binding site" evidence="8">
    <location>
        <position position="296"/>
    </location>
    <ligand>
        <name>L-glutamine</name>
        <dbReference type="ChEBI" id="CHEBI:58359"/>
    </ligand>
</feature>
<dbReference type="NCBIfam" id="TIGR01368">
    <property type="entry name" value="CPSaseIIsmall"/>
    <property type="match status" value="1"/>
</dbReference>
<dbReference type="Gene3D" id="3.50.30.20">
    <property type="entry name" value="Carbamoyl-phosphate synthase small subunit, N-terminal domain"/>
    <property type="match status" value="1"/>
</dbReference>
<dbReference type="SUPFAM" id="SSF52021">
    <property type="entry name" value="Carbamoyl phosphate synthetase, small subunit N-terminal domain"/>
    <property type="match status" value="1"/>
</dbReference>
<keyword evidence="4 8" id="KW-0547">Nucleotide-binding</keyword>
<organism evidence="10 11">
    <name type="scientific">Candidatus Gottesmanbacteria bacterium GW2011_GWA2_47_9</name>
    <dbReference type="NCBI Taxonomy" id="1618445"/>
    <lineage>
        <taxon>Bacteria</taxon>
        <taxon>Candidatus Gottesmaniibacteriota</taxon>
    </lineage>
</organism>
<protein>
    <recommendedName>
        <fullName evidence="8">Carbamoyl phosphate synthase small chain</fullName>
        <ecNumber evidence="8">6.3.5.5</ecNumber>
    </recommendedName>
    <alternativeName>
        <fullName evidence="8">Carbamoyl phosphate synthetase glutamine chain</fullName>
    </alternativeName>
</protein>
<feature type="binding site" evidence="8">
    <location>
        <position position="226"/>
    </location>
    <ligand>
        <name>L-glutamine</name>
        <dbReference type="ChEBI" id="CHEBI:58359"/>
    </ligand>
</feature>
<dbReference type="InterPro" id="IPR002474">
    <property type="entry name" value="CarbamoylP_synth_ssu_N"/>
</dbReference>
<comment type="pathway">
    <text evidence="1 8">Amino-acid biosynthesis; L-arginine biosynthesis; carbamoyl phosphate from bicarbonate: step 1/1.</text>
</comment>
<dbReference type="PRINTS" id="PR00099">
    <property type="entry name" value="CPSGATASE"/>
</dbReference>
<feature type="binding site" evidence="8">
    <location>
        <position position="253"/>
    </location>
    <ligand>
        <name>L-glutamine</name>
        <dbReference type="ChEBI" id="CHEBI:58359"/>
    </ligand>
</feature>
<dbReference type="GO" id="GO:0005524">
    <property type="term" value="F:ATP binding"/>
    <property type="evidence" value="ECO:0007669"/>
    <property type="project" value="UniProtKB-UniRule"/>
</dbReference>
<evidence type="ECO:0000256" key="5">
    <source>
        <dbReference type="ARBA" id="ARBA00022840"/>
    </source>
</evidence>
<keyword evidence="6 8" id="KW-0315">Glutamine amidotransferase</keyword>
<evidence type="ECO:0000256" key="1">
    <source>
        <dbReference type="ARBA" id="ARBA00005077"/>
    </source>
</evidence>
<dbReference type="EMBL" id="LCOY01000027">
    <property type="protein sequence ID" value="KKU87451.1"/>
    <property type="molecule type" value="Genomic_DNA"/>
</dbReference>
<feature type="region of interest" description="CPSase" evidence="8">
    <location>
        <begin position="1"/>
        <end position="176"/>
    </location>
</feature>
<feature type="active site" description="Nucleophile" evidence="8">
    <location>
        <position position="252"/>
    </location>
</feature>
<comment type="function">
    <text evidence="8">Small subunit of the glutamine-dependent carbamoyl phosphate synthetase (CPSase). CPSase catalyzes the formation of carbamoyl phosphate from the ammonia moiety of glutamine, carbonate, and phosphate donated by ATP, constituting the first step of 2 biosynthetic pathways, one leading to arginine and/or urea and the other to pyrimidine nucleotides. The small subunit (glutamine amidotransferase) binds and cleaves glutamine to supply the large subunit with the substrate ammonia.</text>
</comment>
<comment type="similarity">
    <text evidence="2 8">Belongs to the CarA family.</text>
</comment>